<dbReference type="Proteomes" id="UP000319383">
    <property type="component" value="Chromosome"/>
</dbReference>
<evidence type="ECO:0000259" key="6">
    <source>
        <dbReference type="Pfam" id="PF00108"/>
    </source>
</evidence>
<evidence type="ECO:0000256" key="4">
    <source>
        <dbReference type="PIRSR" id="PIRSR000429-1"/>
    </source>
</evidence>
<feature type="domain" description="Thiolase C-terminal" evidence="7">
    <location>
        <begin position="272"/>
        <end position="391"/>
    </location>
</feature>
<dbReference type="AlphaFoldDB" id="A0A517ZTS5"/>
<feature type="active site" description="Acyl-thioester intermediate" evidence="4">
    <location>
        <position position="89"/>
    </location>
</feature>
<dbReference type="PANTHER" id="PTHR18919">
    <property type="entry name" value="ACETYL-COA C-ACYLTRANSFERASE"/>
    <property type="match status" value="1"/>
</dbReference>
<evidence type="ECO:0000256" key="2">
    <source>
        <dbReference type="ARBA" id="ARBA00022679"/>
    </source>
</evidence>
<dbReference type="FunFam" id="3.40.47.10:FF:000010">
    <property type="entry name" value="Acetyl-CoA acetyltransferase (Thiolase)"/>
    <property type="match status" value="1"/>
</dbReference>
<dbReference type="InterPro" id="IPR016039">
    <property type="entry name" value="Thiolase-like"/>
</dbReference>
<protein>
    <submittedName>
        <fullName evidence="8">Acetyl-CoA acetyltransferase</fullName>
        <ecNumber evidence="8">2.3.1.9</ecNumber>
    </submittedName>
</protein>
<comment type="similarity">
    <text evidence="1 5">Belongs to the thiolase-like superfamily. Thiolase family.</text>
</comment>
<evidence type="ECO:0000313" key="9">
    <source>
        <dbReference type="Proteomes" id="UP000319383"/>
    </source>
</evidence>
<evidence type="ECO:0000313" key="8">
    <source>
        <dbReference type="EMBL" id="QDU45879.1"/>
    </source>
</evidence>
<dbReference type="Pfam" id="PF02803">
    <property type="entry name" value="Thiolase_C"/>
    <property type="match status" value="1"/>
</dbReference>
<organism evidence="8 9">
    <name type="scientific">Symmachiella dynata</name>
    <dbReference type="NCBI Taxonomy" id="2527995"/>
    <lineage>
        <taxon>Bacteria</taxon>
        <taxon>Pseudomonadati</taxon>
        <taxon>Planctomycetota</taxon>
        <taxon>Planctomycetia</taxon>
        <taxon>Planctomycetales</taxon>
        <taxon>Planctomycetaceae</taxon>
        <taxon>Symmachiella</taxon>
    </lineage>
</organism>
<dbReference type="InterPro" id="IPR002155">
    <property type="entry name" value="Thiolase"/>
</dbReference>
<proteinExistence type="inferred from homology"/>
<accession>A0A517ZTS5</accession>
<evidence type="ECO:0000256" key="3">
    <source>
        <dbReference type="ARBA" id="ARBA00023315"/>
    </source>
</evidence>
<feature type="active site" description="Proton acceptor" evidence="4">
    <location>
        <position position="349"/>
    </location>
</feature>
<dbReference type="KEGG" id="sdyn:Mal52_43760"/>
<dbReference type="PIRSF" id="PIRSF000429">
    <property type="entry name" value="Ac-CoA_Ac_transf"/>
    <property type="match status" value="1"/>
</dbReference>
<dbReference type="SUPFAM" id="SSF53901">
    <property type="entry name" value="Thiolase-like"/>
    <property type="match status" value="2"/>
</dbReference>
<dbReference type="Gene3D" id="3.40.47.10">
    <property type="match status" value="2"/>
</dbReference>
<evidence type="ECO:0000256" key="1">
    <source>
        <dbReference type="ARBA" id="ARBA00010982"/>
    </source>
</evidence>
<dbReference type="EMBL" id="CP036276">
    <property type="protein sequence ID" value="QDU45879.1"/>
    <property type="molecule type" value="Genomic_DNA"/>
</dbReference>
<dbReference type="PROSITE" id="PS00098">
    <property type="entry name" value="THIOLASE_1"/>
    <property type="match status" value="1"/>
</dbReference>
<gene>
    <name evidence="8" type="primary">thlA</name>
    <name evidence="8" type="ORF">Mal52_43760</name>
</gene>
<name>A0A517ZTS5_9PLAN</name>
<reference evidence="8 9" key="1">
    <citation type="submission" date="2019-02" db="EMBL/GenBank/DDBJ databases">
        <title>Deep-cultivation of Planctomycetes and their phenomic and genomic characterization uncovers novel biology.</title>
        <authorList>
            <person name="Wiegand S."/>
            <person name="Jogler M."/>
            <person name="Boedeker C."/>
            <person name="Pinto D."/>
            <person name="Vollmers J."/>
            <person name="Rivas-Marin E."/>
            <person name="Kohn T."/>
            <person name="Peeters S.H."/>
            <person name="Heuer A."/>
            <person name="Rast P."/>
            <person name="Oberbeckmann S."/>
            <person name="Bunk B."/>
            <person name="Jeske O."/>
            <person name="Meyerdierks A."/>
            <person name="Storesund J.E."/>
            <person name="Kallscheuer N."/>
            <person name="Luecker S."/>
            <person name="Lage O.M."/>
            <person name="Pohl T."/>
            <person name="Merkel B.J."/>
            <person name="Hornburger P."/>
            <person name="Mueller R.-W."/>
            <person name="Bruemmer F."/>
            <person name="Labrenz M."/>
            <person name="Spormann A.M."/>
            <person name="Op den Camp H."/>
            <person name="Overmann J."/>
            <person name="Amann R."/>
            <person name="Jetten M.S.M."/>
            <person name="Mascher T."/>
            <person name="Medema M.H."/>
            <person name="Devos D.P."/>
            <person name="Kaster A.-K."/>
            <person name="Ovreas L."/>
            <person name="Rohde M."/>
            <person name="Galperin M.Y."/>
            <person name="Jogler C."/>
        </authorList>
    </citation>
    <scope>NUCLEOTIDE SEQUENCE [LARGE SCALE GENOMIC DNA]</scope>
    <source>
        <strain evidence="8 9">Mal52</strain>
    </source>
</reference>
<dbReference type="PANTHER" id="PTHR18919:SF107">
    <property type="entry name" value="ACETYL-COA ACETYLTRANSFERASE, CYTOSOLIC"/>
    <property type="match status" value="1"/>
</dbReference>
<dbReference type="InterPro" id="IPR020616">
    <property type="entry name" value="Thiolase_N"/>
</dbReference>
<dbReference type="Pfam" id="PF00108">
    <property type="entry name" value="Thiolase_N"/>
    <property type="match status" value="1"/>
</dbReference>
<keyword evidence="3 5" id="KW-0012">Acyltransferase</keyword>
<dbReference type="PROSITE" id="PS00737">
    <property type="entry name" value="THIOLASE_2"/>
    <property type="match status" value="1"/>
</dbReference>
<evidence type="ECO:0000256" key="5">
    <source>
        <dbReference type="RuleBase" id="RU003557"/>
    </source>
</evidence>
<dbReference type="NCBIfam" id="TIGR01930">
    <property type="entry name" value="AcCoA-C-Actrans"/>
    <property type="match status" value="1"/>
</dbReference>
<sequence>MTTDAYVIAGCRTPIGKFLGAFRDIPAPELGAICIREALRRGEIDPATVDEVIMGNILSAGLGQAPARQAALKAGIPAGVAALTINKMCGSGLKAVMLADQAIRLGDANVIVAGGMENMTRAPHLIPGMREGLKFGNGQLVDSMLYDGLWCTFHDCGMGEHAEATSNQNDVSRADQDEFSAASQQRAARAAAENEFDDEIVPVTVRVKRNEIQITADEGPRPETTAEVLSKLRPAFSAEGTVTAGNSSMLSDGASAVVVANKQIADASPAPYKARIVASFTSGVEPRDIFIAPVAAVRGVLNKAGLSPDDIDLFELNEAFAAQMLACMKQLELDPQRVNVNGGAIALGHPIGASGARILVTLIAALKRRGLRRGLASLCLGGGNAVAMIVECEA</sequence>
<feature type="domain" description="Thiolase N-terminal" evidence="6">
    <location>
        <begin position="6"/>
        <end position="262"/>
    </location>
</feature>
<dbReference type="InterPro" id="IPR020613">
    <property type="entry name" value="Thiolase_CS"/>
</dbReference>
<dbReference type="InterPro" id="IPR020615">
    <property type="entry name" value="Thiolase_acyl_enz_int_AS"/>
</dbReference>
<keyword evidence="2 5" id="KW-0808">Transferase</keyword>
<dbReference type="EC" id="2.3.1.9" evidence="8"/>
<dbReference type="GO" id="GO:0003985">
    <property type="term" value="F:acetyl-CoA C-acetyltransferase activity"/>
    <property type="evidence" value="ECO:0007669"/>
    <property type="project" value="UniProtKB-EC"/>
</dbReference>
<dbReference type="CDD" id="cd00751">
    <property type="entry name" value="thiolase"/>
    <property type="match status" value="1"/>
</dbReference>
<dbReference type="PROSITE" id="PS00099">
    <property type="entry name" value="THIOLASE_3"/>
    <property type="match status" value="1"/>
</dbReference>
<dbReference type="InterPro" id="IPR020617">
    <property type="entry name" value="Thiolase_C"/>
</dbReference>
<dbReference type="RefSeq" id="WP_145378416.1">
    <property type="nucleotide sequence ID" value="NZ_CP036276.1"/>
</dbReference>
<keyword evidence="9" id="KW-1185">Reference proteome</keyword>
<feature type="active site" description="Proton acceptor" evidence="4">
    <location>
        <position position="379"/>
    </location>
</feature>
<dbReference type="InterPro" id="IPR020610">
    <property type="entry name" value="Thiolase_AS"/>
</dbReference>
<evidence type="ECO:0000259" key="7">
    <source>
        <dbReference type="Pfam" id="PF02803"/>
    </source>
</evidence>